<evidence type="ECO:0000313" key="4">
    <source>
        <dbReference type="EMBL" id="KAK4223808.1"/>
    </source>
</evidence>
<keyword evidence="5" id="KW-1185">Reference proteome</keyword>
<dbReference type="EMBL" id="MU865413">
    <property type="protein sequence ID" value="KAK4223808.1"/>
    <property type="molecule type" value="Genomic_DNA"/>
</dbReference>
<sequence>MGSNPLPILPKYPTITPPPYTGMQKYMSPSLFQPHRARQAIRDAHAKKIPPLIALYAGVASVPLMRFSASLGFDAVWIDWEHCSCNTETMTDMVHTAMFVSQGRTIPWVRVPGHDHAAIGFALDAGASIVIPQVDTVEQAKHVVSAAKFGTKQNGTRSAPPFRLLPGISDQSADGVRDVWQNWNDSAAIMIQI</sequence>
<organism evidence="4 5">
    <name type="scientific">Podospora fimiseda</name>
    <dbReference type="NCBI Taxonomy" id="252190"/>
    <lineage>
        <taxon>Eukaryota</taxon>
        <taxon>Fungi</taxon>
        <taxon>Dikarya</taxon>
        <taxon>Ascomycota</taxon>
        <taxon>Pezizomycotina</taxon>
        <taxon>Sordariomycetes</taxon>
        <taxon>Sordariomycetidae</taxon>
        <taxon>Sordariales</taxon>
        <taxon>Podosporaceae</taxon>
        <taxon>Podospora</taxon>
    </lineage>
</organism>
<keyword evidence="2" id="KW-0456">Lyase</keyword>
<protein>
    <submittedName>
        <fullName evidence="4">Pyruvate/Phosphoenolpyruvate kinase-like domain-containing protein</fullName>
    </submittedName>
</protein>
<dbReference type="GO" id="GO:0005737">
    <property type="term" value="C:cytoplasm"/>
    <property type="evidence" value="ECO:0007669"/>
    <property type="project" value="TreeGrafter"/>
</dbReference>
<dbReference type="Proteomes" id="UP001301958">
    <property type="component" value="Unassembled WGS sequence"/>
</dbReference>
<dbReference type="InterPro" id="IPR050251">
    <property type="entry name" value="HpcH-HpaI_aldolase"/>
</dbReference>
<dbReference type="GO" id="GO:0016832">
    <property type="term" value="F:aldehyde-lyase activity"/>
    <property type="evidence" value="ECO:0007669"/>
    <property type="project" value="TreeGrafter"/>
</dbReference>
<comment type="caution">
    <text evidence="4">The sequence shown here is derived from an EMBL/GenBank/DDBJ whole genome shotgun (WGS) entry which is preliminary data.</text>
</comment>
<dbReference type="GO" id="GO:0046872">
    <property type="term" value="F:metal ion binding"/>
    <property type="evidence" value="ECO:0007669"/>
    <property type="project" value="UniProtKB-KW"/>
</dbReference>
<evidence type="ECO:0000256" key="2">
    <source>
        <dbReference type="ARBA" id="ARBA00023239"/>
    </source>
</evidence>
<evidence type="ECO:0000313" key="5">
    <source>
        <dbReference type="Proteomes" id="UP001301958"/>
    </source>
</evidence>
<reference evidence="4" key="1">
    <citation type="journal article" date="2023" name="Mol. Phylogenet. Evol.">
        <title>Genome-scale phylogeny and comparative genomics of the fungal order Sordariales.</title>
        <authorList>
            <person name="Hensen N."/>
            <person name="Bonometti L."/>
            <person name="Westerberg I."/>
            <person name="Brannstrom I.O."/>
            <person name="Guillou S."/>
            <person name="Cros-Aarteil S."/>
            <person name="Calhoun S."/>
            <person name="Haridas S."/>
            <person name="Kuo A."/>
            <person name="Mondo S."/>
            <person name="Pangilinan J."/>
            <person name="Riley R."/>
            <person name="LaButti K."/>
            <person name="Andreopoulos B."/>
            <person name="Lipzen A."/>
            <person name="Chen C."/>
            <person name="Yan M."/>
            <person name="Daum C."/>
            <person name="Ng V."/>
            <person name="Clum A."/>
            <person name="Steindorff A."/>
            <person name="Ohm R.A."/>
            <person name="Martin F."/>
            <person name="Silar P."/>
            <person name="Natvig D.O."/>
            <person name="Lalanne C."/>
            <person name="Gautier V."/>
            <person name="Ament-Velasquez S.L."/>
            <person name="Kruys A."/>
            <person name="Hutchinson M.I."/>
            <person name="Powell A.J."/>
            <person name="Barry K."/>
            <person name="Miller A.N."/>
            <person name="Grigoriev I.V."/>
            <person name="Debuchy R."/>
            <person name="Gladieux P."/>
            <person name="Hiltunen Thoren M."/>
            <person name="Johannesson H."/>
        </authorList>
    </citation>
    <scope>NUCLEOTIDE SEQUENCE</scope>
    <source>
        <strain evidence="4">CBS 990.96</strain>
    </source>
</reference>
<evidence type="ECO:0000256" key="1">
    <source>
        <dbReference type="ARBA" id="ARBA00022723"/>
    </source>
</evidence>
<accession>A0AAN7BIC5</accession>
<keyword evidence="1" id="KW-0479">Metal-binding</keyword>
<dbReference type="SUPFAM" id="SSF51621">
    <property type="entry name" value="Phosphoenolpyruvate/pyruvate domain"/>
    <property type="match status" value="1"/>
</dbReference>
<dbReference type="InterPro" id="IPR005000">
    <property type="entry name" value="Aldolase/citrate-lyase_domain"/>
</dbReference>
<keyword evidence="4" id="KW-0418">Kinase</keyword>
<dbReference type="Gene3D" id="3.20.20.60">
    <property type="entry name" value="Phosphoenolpyruvate-binding domains"/>
    <property type="match status" value="1"/>
</dbReference>
<gene>
    <name evidence="4" type="ORF">QBC38DRAFT_486845</name>
</gene>
<reference evidence="4" key="2">
    <citation type="submission" date="2023-05" db="EMBL/GenBank/DDBJ databases">
        <authorList>
            <consortium name="Lawrence Berkeley National Laboratory"/>
            <person name="Steindorff A."/>
            <person name="Hensen N."/>
            <person name="Bonometti L."/>
            <person name="Westerberg I."/>
            <person name="Brannstrom I.O."/>
            <person name="Guillou S."/>
            <person name="Cros-Aarteil S."/>
            <person name="Calhoun S."/>
            <person name="Haridas S."/>
            <person name="Kuo A."/>
            <person name="Mondo S."/>
            <person name="Pangilinan J."/>
            <person name="Riley R."/>
            <person name="Labutti K."/>
            <person name="Andreopoulos B."/>
            <person name="Lipzen A."/>
            <person name="Chen C."/>
            <person name="Yanf M."/>
            <person name="Daum C."/>
            <person name="Ng V."/>
            <person name="Clum A."/>
            <person name="Ohm R."/>
            <person name="Martin F."/>
            <person name="Silar P."/>
            <person name="Natvig D."/>
            <person name="Lalanne C."/>
            <person name="Gautier V."/>
            <person name="Ament-Velasquez S.L."/>
            <person name="Kruys A."/>
            <person name="Hutchinson M.I."/>
            <person name="Powell A.J."/>
            <person name="Barry K."/>
            <person name="Miller A.N."/>
            <person name="Grigoriev I.V."/>
            <person name="Debuchy R."/>
            <person name="Gladieux P."/>
            <person name="Thoren M.H."/>
            <person name="Johannesson H."/>
        </authorList>
    </citation>
    <scope>NUCLEOTIDE SEQUENCE</scope>
    <source>
        <strain evidence="4">CBS 990.96</strain>
    </source>
</reference>
<dbReference type="Pfam" id="PF03328">
    <property type="entry name" value="HpcH_HpaI"/>
    <property type="match status" value="1"/>
</dbReference>
<keyword evidence="4" id="KW-0808">Transferase</keyword>
<dbReference type="AlphaFoldDB" id="A0AAN7BIC5"/>
<dbReference type="PANTHER" id="PTHR30502:SF8">
    <property type="entry name" value="SYNTHASE, PUTATIVE-RELATED"/>
    <property type="match status" value="1"/>
</dbReference>
<dbReference type="GO" id="GO:0016301">
    <property type="term" value="F:kinase activity"/>
    <property type="evidence" value="ECO:0007669"/>
    <property type="project" value="UniProtKB-KW"/>
</dbReference>
<name>A0AAN7BIC5_9PEZI</name>
<dbReference type="InterPro" id="IPR040442">
    <property type="entry name" value="Pyrv_kinase-like_dom_sf"/>
</dbReference>
<proteinExistence type="predicted"/>
<keyword evidence="4" id="KW-0670">Pyruvate</keyword>
<feature type="domain" description="HpcH/HpaI aldolase/citrate lyase" evidence="3">
    <location>
        <begin position="54"/>
        <end position="193"/>
    </location>
</feature>
<evidence type="ECO:0000259" key="3">
    <source>
        <dbReference type="Pfam" id="PF03328"/>
    </source>
</evidence>
<feature type="non-terminal residue" evidence="4">
    <location>
        <position position="193"/>
    </location>
</feature>
<dbReference type="PANTHER" id="PTHR30502">
    <property type="entry name" value="2-KETO-3-DEOXY-L-RHAMNONATE ALDOLASE"/>
    <property type="match status" value="1"/>
</dbReference>
<dbReference type="InterPro" id="IPR015813">
    <property type="entry name" value="Pyrv/PenolPyrv_kinase-like_dom"/>
</dbReference>